<evidence type="ECO:0000313" key="1">
    <source>
        <dbReference type="EMBL" id="KAK3261175.1"/>
    </source>
</evidence>
<comment type="caution">
    <text evidence="1">The sequence shown here is derived from an EMBL/GenBank/DDBJ whole genome shotgun (WGS) entry which is preliminary data.</text>
</comment>
<name>A0AAE0FK32_9CHLO</name>
<sequence length="186" mass="21274">MAEAITHADWISTKELAAKIESALAADFIDQHLRGQYELFFESLLEKINEENDSSLSFAEITTNGTAYEYLTWVATKGFSYGVWAGGKIGFKYGDDRQAEEYLATLEDEGVGTKHYVALMEILAKERYYVKYYENFAWAQVSLTCCDLTDLVNSYGEERTSKEKAENRSQTQKKHRISVCHNYEHA</sequence>
<organism evidence="1 3">
    <name type="scientific">Cymbomonas tetramitiformis</name>
    <dbReference type="NCBI Taxonomy" id="36881"/>
    <lineage>
        <taxon>Eukaryota</taxon>
        <taxon>Viridiplantae</taxon>
        <taxon>Chlorophyta</taxon>
        <taxon>Pyramimonadophyceae</taxon>
        <taxon>Pyramimonadales</taxon>
        <taxon>Pyramimonadaceae</taxon>
        <taxon>Cymbomonas</taxon>
    </lineage>
</organism>
<accession>A0AAE0FK32</accession>
<dbReference type="AlphaFoldDB" id="A0AAE0FK32"/>
<protein>
    <submittedName>
        <fullName evidence="1">Uncharacterized protein</fullName>
    </submittedName>
</protein>
<evidence type="ECO:0000313" key="3">
    <source>
        <dbReference type="Proteomes" id="UP001190700"/>
    </source>
</evidence>
<reference evidence="1 3" key="1">
    <citation type="journal article" date="2015" name="Genome Biol. Evol.">
        <title>Comparative Genomics of a Bacterivorous Green Alga Reveals Evolutionary Causalities and Consequences of Phago-Mixotrophic Mode of Nutrition.</title>
        <authorList>
            <person name="Burns J.A."/>
            <person name="Paasch A."/>
            <person name="Narechania A."/>
            <person name="Kim E."/>
        </authorList>
    </citation>
    <scope>NUCLEOTIDE SEQUENCE [LARGE SCALE GENOMIC DNA]</scope>
    <source>
        <strain evidence="1">PLY_AMNH</strain>
    </source>
</reference>
<dbReference type="EMBL" id="LGRX02012064">
    <property type="protein sequence ID" value="KAK3268014.1"/>
    <property type="molecule type" value="Genomic_DNA"/>
</dbReference>
<dbReference type="Proteomes" id="UP001190700">
    <property type="component" value="Unassembled WGS sequence"/>
</dbReference>
<reference evidence="1" key="2">
    <citation type="submission" date="2023-06" db="EMBL/GenBank/DDBJ databases">
        <title>Long-read-based genome assembly of the green algal bacterivore Cymbomonas tetramitiformis.</title>
        <authorList>
            <person name="Gyaltshen Y."/>
            <person name="Rozenberg A."/>
            <person name="Paasch A."/>
            <person name="Burns J.A."/>
            <person name="Warring S."/>
            <person name="Larson R."/>
            <person name="Maurer-Alcala X."/>
            <person name="Dacks J."/>
            <person name="Kim E."/>
        </authorList>
    </citation>
    <scope>NUCLEOTIDE SEQUENCE</scope>
    <source>
        <strain evidence="1">PLY_AMNH</strain>
    </source>
</reference>
<dbReference type="EMBL" id="LGRX02017093">
    <property type="protein sequence ID" value="KAK3261175.1"/>
    <property type="molecule type" value="Genomic_DNA"/>
</dbReference>
<keyword evidence="3" id="KW-1185">Reference proteome</keyword>
<gene>
    <name evidence="2" type="ORF">CYMTET_23458</name>
    <name evidence="1" type="ORF">CYMTET_29906</name>
</gene>
<proteinExistence type="predicted"/>
<evidence type="ECO:0000313" key="2">
    <source>
        <dbReference type="EMBL" id="KAK3268014.1"/>
    </source>
</evidence>